<dbReference type="EMBL" id="JPRI01000002">
    <property type="protein sequence ID" value="KFF26896.1"/>
    <property type="molecule type" value="Genomic_DNA"/>
</dbReference>
<protein>
    <recommendedName>
        <fullName evidence="3">HTH cro/C1-type domain-containing protein</fullName>
    </recommendedName>
</protein>
<dbReference type="InterPro" id="IPR010982">
    <property type="entry name" value="Lambda_DNA-bd_dom_sf"/>
</dbReference>
<dbReference type="RefSeq" id="WP_034741058.1">
    <property type="nucleotide sequence ID" value="NZ_JPRI01000002.1"/>
</dbReference>
<evidence type="ECO:0000313" key="1">
    <source>
        <dbReference type="EMBL" id="KFF26896.1"/>
    </source>
</evidence>
<proteinExistence type="predicted"/>
<sequence>MEISEKIKLFFETNRLSNSEIGEEYGATKQSIGNYINGRREIPIDFLVWLKKKFPEIDYNKLFSEDNSNEIIFNENNPSKELILKEIDSILSKYIK</sequence>
<evidence type="ECO:0000313" key="2">
    <source>
        <dbReference type="Proteomes" id="UP000028719"/>
    </source>
</evidence>
<gene>
    <name evidence="1" type="ORF">IW16_06365</name>
</gene>
<reference evidence="1 2" key="1">
    <citation type="submission" date="2014-07" db="EMBL/GenBank/DDBJ databases">
        <title>Genome of Chryseobacterium vrystaatense LMG 22846.</title>
        <authorList>
            <person name="Pipes S.E."/>
            <person name="Stropko S.J."/>
            <person name="Newman J.D."/>
        </authorList>
    </citation>
    <scope>NUCLEOTIDE SEQUENCE [LARGE SCALE GENOMIC DNA]</scope>
    <source>
        <strain evidence="1 2">LMG 22846</strain>
    </source>
</reference>
<organism evidence="1 2">
    <name type="scientific">Chryseobacterium vrystaatense</name>
    <dbReference type="NCBI Taxonomy" id="307480"/>
    <lineage>
        <taxon>Bacteria</taxon>
        <taxon>Pseudomonadati</taxon>
        <taxon>Bacteroidota</taxon>
        <taxon>Flavobacteriia</taxon>
        <taxon>Flavobacteriales</taxon>
        <taxon>Weeksellaceae</taxon>
        <taxon>Chryseobacterium group</taxon>
        <taxon>Chryseobacterium</taxon>
    </lineage>
</organism>
<dbReference type="Gene3D" id="1.10.260.40">
    <property type="entry name" value="lambda repressor-like DNA-binding domains"/>
    <property type="match status" value="1"/>
</dbReference>
<keyword evidence="2" id="KW-1185">Reference proteome</keyword>
<dbReference type="InterPro" id="IPR001387">
    <property type="entry name" value="Cro/C1-type_HTH"/>
</dbReference>
<dbReference type="SUPFAM" id="SSF47413">
    <property type="entry name" value="lambda repressor-like DNA-binding domains"/>
    <property type="match status" value="1"/>
</dbReference>
<comment type="caution">
    <text evidence="1">The sequence shown here is derived from an EMBL/GenBank/DDBJ whole genome shotgun (WGS) entry which is preliminary data.</text>
</comment>
<evidence type="ECO:0008006" key="3">
    <source>
        <dbReference type="Google" id="ProtNLM"/>
    </source>
</evidence>
<dbReference type="CDD" id="cd00093">
    <property type="entry name" value="HTH_XRE"/>
    <property type="match status" value="1"/>
</dbReference>
<accession>A0ABR4UP50</accession>
<name>A0ABR4UP50_9FLAO</name>
<dbReference type="Proteomes" id="UP000028719">
    <property type="component" value="Unassembled WGS sequence"/>
</dbReference>